<evidence type="ECO:0000313" key="3">
    <source>
        <dbReference type="Proteomes" id="UP000244201"/>
    </source>
</evidence>
<evidence type="ECO:0000259" key="1">
    <source>
        <dbReference type="PROSITE" id="PS50943"/>
    </source>
</evidence>
<protein>
    <submittedName>
        <fullName evidence="2">DNA-binding protein</fullName>
    </submittedName>
</protein>
<dbReference type="Gene3D" id="1.10.260.40">
    <property type="entry name" value="lambda repressor-like DNA-binding domains"/>
    <property type="match status" value="1"/>
</dbReference>
<dbReference type="AlphaFoldDB" id="A0A2R4T4C7"/>
<dbReference type="EMBL" id="CP026304">
    <property type="protein sequence ID" value="AVZ73985.1"/>
    <property type="molecule type" value="Genomic_DNA"/>
</dbReference>
<feature type="domain" description="HTH cro/C1-type" evidence="1">
    <location>
        <begin position="21"/>
        <end position="76"/>
    </location>
</feature>
<keyword evidence="2" id="KW-0238">DNA-binding</keyword>
<gene>
    <name evidence="2" type="ORF">SLUN_19250</name>
</gene>
<proteinExistence type="predicted"/>
<dbReference type="CDD" id="cd00093">
    <property type="entry name" value="HTH_XRE"/>
    <property type="match status" value="1"/>
</dbReference>
<keyword evidence="3" id="KW-1185">Reference proteome</keyword>
<dbReference type="SMART" id="SM00530">
    <property type="entry name" value="HTH_XRE"/>
    <property type="match status" value="1"/>
</dbReference>
<name>A0A2R4T4C7_9ACTN</name>
<accession>A0A2R4T4C7</accession>
<dbReference type="PROSITE" id="PS50943">
    <property type="entry name" value="HTH_CROC1"/>
    <property type="match status" value="1"/>
</dbReference>
<evidence type="ECO:0000313" key="2">
    <source>
        <dbReference type="EMBL" id="AVZ73985.1"/>
    </source>
</evidence>
<dbReference type="InterPro" id="IPR010982">
    <property type="entry name" value="Lambda_DNA-bd_dom_sf"/>
</dbReference>
<dbReference type="SUPFAM" id="SSF47413">
    <property type="entry name" value="lambda repressor-like DNA-binding domains"/>
    <property type="match status" value="1"/>
</dbReference>
<sequence length="418" mass="44532">MSWSKQAIRDASRESDYGRVIQLARREQGLTQRQLGEACGLTQSAVSRLEGRAAGPYNMSILASAAAYLGLSPRLVGLADGTAVSAADGRDPVERREFLAGAVAAAATPALAALPMPERQEAGQAATLRLATTAFRRMDGSTPSRQLSEVVFAHLRLVQSVAAEAPDEDQRVRLAAVGSEAASLAGWLSWDMGDHGSARTWYGSAIKAARRSGNRLLAAYQIGSLAQMEADAGNAAQGLNLTRSARRQLGTNAPAVADAWLCTVEALAHAAAGDELSTDHALVRSRTAAALITAEEPPPWPWVFTFDEAKIAACRVTCGARLGLPIWVFGKRDEVATAMPSSHAKQHALLQLDLAAGHQAAGRLEAAYVLATQAVESGLRYRSGRVVERARVFRRAYTSSTPPKVVRTFDDRLHGVYL</sequence>
<dbReference type="InterPro" id="IPR001387">
    <property type="entry name" value="Cro/C1-type_HTH"/>
</dbReference>
<dbReference type="Pfam" id="PF13560">
    <property type="entry name" value="HTH_31"/>
    <property type="match status" value="1"/>
</dbReference>
<dbReference type="KEGG" id="slk:SLUN_19250"/>
<organism evidence="2 3">
    <name type="scientific">Streptomyces lunaelactis</name>
    <dbReference type="NCBI Taxonomy" id="1535768"/>
    <lineage>
        <taxon>Bacteria</taxon>
        <taxon>Bacillati</taxon>
        <taxon>Actinomycetota</taxon>
        <taxon>Actinomycetes</taxon>
        <taxon>Kitasatosporales</taxon>
        <taxon>Streptomycetaceae</taxon>
        <taxon>Streptomyces</taxon>
    </lineage>
</organism>
<dbReference type="OrthoDB" id="4498936at2"/>
<dbReference type="Proteomes" id="UP000244201">
    <property type="component" value="Chromosome"/>
</dbReference>
<reference evidence="2 3" key="1">
    <citation type="submission" date="2018-01" db="EMBL/GenBank/DDBJ databases">
        <title>Complete genome sequence of Streptomyces lunaelactis MM109T, a Ferroverdin A producer isolated from cave moonmilk deposits.</title>
        <authorList>
            <person name="Naome A."/>
            <person name="Martinet L."/>
            <person name="Maciejewska M."/>
            <person name="Anderssen S."/>
            <person name="Adam D."/>
            <person name="Tenconi E."/>
            <person name="Deflandre B."/>
            <person name="Arguelles-Arias A."/>
            <person name="Calusinska M."/>
            <person name="Copieters W."/>
            <person name="Karim L."/>
            <person name="Hanikenne M."/>
            <person name="Baurain D."/>
            <person name="van Wezel G."/>
            <person name="Smargiasso N."/>
            <person name="de Pauw E."/>
            <person name="Delfosse P."/>
            <person name="Rigali S."/>
        </authorList>
    </citation>
    <scope>NUCLEOTIDE SEQUENCE [LARGE SCALE GENOMIC DNA]</scope>
    <source>
        <strain evidence="2 3">MM109</strain>
    </source>
</reference>
<dbReference type="GO" id="GO:0003677">
    <property type="term" value="F:DNA binding"/>
    <property type="evidence" value="ECO:0007669"/>
    <property type="project" value="UniProtKB-KW"/>
</dbReference>